<comment type="caution">
    <text evidence="4">The sequence shown here is derived from an EMBL/GenBank/DDBJ whole genome shotgun (WGS) entry which is preliminary data.</text>
</comment>
<dbReference type="PANTHER" id="PTHR13069:SF21">
    <property type="entry name" value="ALKYLATED DNA REPAIR PROTEIN ALKB HOMOLOG 8"/>
    <property type="match status" value="1"/>
</dbReference>
<proteinExistence type="predicted"/>
<feature type="domain" description="Methyltransferase type 11" evidence="3">
    <location>
        <begin position="1"/>
        <end position="41"/>
    </location>
</feature>
<dbReference type="AlphaFoldDB" id="X1JV48"/>
<gene>
    <name evidence="4" type="ORF">S03H2_72226</name>
</gene>
<organism evidence="4">
    <name type="scientific">marine sediment metagenome</name>
    <dbReference type="NCBI Taxonomy" id="412755"/>
    <lineage>
        <taxon>unclassified sequences</taxon>
        <taxon>metagenomes</taxon>
        <taxon>ecological metagenomes</taxon>
    </lineage>
</organism>
<keyword evidence="2" id="KW-0808">Transferase</keyword>
<accession>X1JV48</accession>
<feature type="non-terminal residue" evidence="4">
    <location>
        <position position="66"/>
    </location>
</feature>
<evidence type="ECO:0000256" key="2">
    <source>
        <dbReference type="ARBA" id="ARBA00022679"/>
    </source>
</evidence>
<dbReference type="SUPFAM" id="SSF53335">
    <property type="entry name" value="S-adenosyl-L-methionine-dependent methyltransferases"/>
    <property type="match status" value="1"/>
</dbReference>
<dbReference type="InterPro" id="IPR051422">
    <property type="entry name" value="AlkB_tRNA_MeTrf/Diox"/>
</dbReference>
<dbReference type="EMBL" id="BARU01048716">
    <property type="protein sequence ID" value="GAH98616.1"/>
    <property type="molecule type" value="Genomic_DNA"/>
</dbReference>
<name>X1JV48_9ZZZZ</name>
<dbReference type="GO" id="GO:0008757">
    <property type="term" value="F:S-adenosylmethionine-dependent methyltransferase activity"/>
    <property type="evidence" value="ECO:0007669"/>
    <property type="project" value="InterPro"/>
</dbReference>
<protein>
    <recommendedName>
        <fullName evidence="3">Methyltransferase type 11 domain-containing protein</fullName>
    </recommendedName>
</protein>
<keyword evidence="1" id="KW-0489">Methyltransferase</keyword>
<dbReference type="Pfam" id="PF08241">
    <property type="entry name" value="Methyltransf_11"/>
    <property type="match status" value="1"/>
</dbReference>
<dbReference type="Gene3D" id="3.40.50.150">
    <property type="entry name" value="Vaccinia Virus protein VP39"/>
    <property type="match status" value="1"/>
</dbReference>
<dbReference type="InterPro" id="IPR013216">
    <property type="entry name" value="Methyltransf_11"/>
</dbReference>
<dbReference type="GO" id="GO:0008175">
    <property type="term" value="F:tRNA methyltransferase activity"/>
    <property type="evidence" value="ECO:0007669"/>
    <property type="project" value="UniProtKB-ARBA"/>
</dbReference>
<dbReference type="InterPro" id="IPR029063">
    <property type="entry name" value="SAM-dependent_MTases_sf"/>
</dbReference>
<feature type="non-terminal residue" evidence="4">
    <location>
        <position position="1"/>
    </location>
</feature>
<dbReference type="CDD" id="cd02440">
    <property type="entry name" value="AdoMet_MTases"/>
    <property type="match status" value="1"/>
</dbReference>
<sequence length="66" mass="7845">DDTFDWAIAVATYHHIQGDEQRQKTFQELRRVLKPDGEAFITVWNRWQPGFWLKGKEVNIAWKSKG</sequence>
<dbReference type="GO" id="GO:0006400">
    <property type="term" value="P:tRNA modification"/>
    <property type="evidence" value="ECO:0007669"/>
    <property type="project" value="UniProtKB-ARBA"/>
</dbReference>
<dbReference type="PANTHER" id="PTHR13069">
    <property type="entry name" value="ALKYLATED DNA REPAIR PROTEIN ALKB HOMOLOG 8"/>
    <property type="match status" value="1"/>
</dbReference>
<dbReference type="GO" id="GO:0032259">
    <property type="term" value="P:methylation"/>
    <property type="evidence" value="ECO:0007669"/>
    <property type="project" value="UniProtKB-KW"/>
</dbReference>
<evidence type="ECO:0000259" key="3">
    <source>
        <dbReference type="Pfam" id="PF08241"/>
    </source>
</evidence>
<evidence type="ECO:0000256" key="1">
    <source>
        <dbReference type="ARBA" id="ARBA00022603"/>
    </source>
</evidence>
<reference evidence="4" key="1">
    <citation type="journal article" date="2014" name="Front. Microbiol.">
        <title>High frequency of phylogenetically diverse reductive dehalogenase-homologous genes in deep subseafloor sedimentary metagenomes.</title>
        <authorList>
            <person name="Kawai M."/>
            <person name="Futagami T."/>
            <person name="Toyoda A."/>
            <person name="Takaki Y."/>
            <person name="Nishi S."/>
            <person name="Hori S."/>
            <person name="Arai W."/>
            <person name="Tsubouchi T."/>
            <person name="Morono Y."/>
            <person name="Uchiyama I."/>
            <person name="Ito T."/>
            <person name="Fujiyama A."/>
            <person name="Inagaki F."/>
            <person name="Takami H."/>
        </authorList>
    </citation>
    <scope>NUCLEOTIDE SEQUENCE</scope>
    <source>
        <strain evidence="4">Expedition CK06-06</strain>
    </source>
</reference>
<evidence type="ECO:0000313" key="4">
    <source>
        <dbReference type="EMBL" id="GAH98616.1"/>
    </source>
</evidence>